<dbReference type="GO" id="GO:0005524">
    <property type="term" value="F:ATP binding"/>
    <property type="evidence" value="ECO:0007669"/>
    <property type="project" value="UniProtKB-UniRule"/>
</dbReference>
<evidence type="ECO:0000256" key="4">
    <source>
        <dbReference type="ARBA" id="ARBA00022840"/>
    </source>
</evidence>
<comment type="function">
    <text evidence="6">Ligates lysine onto the cytidine present at position 34 of the AUA codon-specific tRNA(Ile) that contains the anticodon CAU, in an ATP-dependent manner. Cytidine is converted to lysidine, thus changing the amino acid specificity of the tRNA from methionine to isoleucine.</text>
</comment>
<dbReference type="EC" id="6.3.4.19" evidence="6"/>
<protein>
    <recommendedName>
        <fullName evidence="6">tRNA(Ile)-lysidine synthase</fullName>
        <ecNumber evidence="6">6.3.4.19</ecNumber>
    </recommendedName>
    <alternativeName>
        <fullName evidence="6">tRNA(Ile)-2-lysyl-cytidine synthase</fullName>
    </alternativeName>
    <alternativeName>
        <fullName evidence="6">tRNA(Ile)-lysidine synthetase</fullName>
    </alternativeName>
</protein>
<dbReference type="Pfam" id="PF01171">
    <property type="entry name" value="ATP_bind_3"/>
    <property type="match status" value="1"/>
</dbReference>
<evidence type="ECO:0000256" key="3">
    <source>
        <dbReference type="ARBA" id="ARBA00022741"/>
    </source>
</evidence>
<evidence type="ECO:0000313" key="8">
    <source>
        <dbReference type="EMBL" id="MBB4041148.1"/>
    </source>
</evidence>
<dbReference type="GO" id="GO:0032267">
    <property type="term" value="F:tRNA(Ile)-lysidine synthase activity"/>
    <property type="evidence" value="ECO:0007669"/>
    <property type="project" value="UniProtKB-EC"/>
</dbReference>
<keyword evidence="6" id="KW-0963">Cytoplasm</keyword>
<dbReference type="CDD" id="cd01992">
    <property type="entry name" value="TilS_N"/>
    <property type="match status" value="1"/>
</dbReference>
<feature type="domain" description="tRNA(Ile)-lysidine/2-thiocytidine synthase N-terminal" evidence="7">
    <location>
        <begin position="34"/>
        <end position="213"/>
    </location>
</feature>
<evidence type="ECO:0000259" key="7">
    <source>
        <dbReference type="Pfam" id="PF01171"/>
    </source>
</evidence>
<comment type="caution">
    <text evidence="8">The sequence shown here is derived from an EMBL/GenBank/DDBJ whole genome shotgun (WGS) entry which is preliminary data.</text>
</comment>
<dbReference type="PANTHER" id="PTHR43033:SF1">
    <property type="entry name" value="TRNA(ILE)-LYSIDINE SYNTHASE-RELATED"/>
    <property type="match status" value="1"/>
</dbReference>
<dbReference type="AlphaFoldDB" id="A0A7W6N964"/>
<dbReference type="InterPro" id="IPR012094">
    <property type="entry name" value="tRNA_Ile_lys_synt"/>
</dbReference>
<keyword evidence="3 6" id="KW-0547">Nucleotide-binding</keyword>
<dbReference type="InterPro" id="IPR014729">
    <property type="entry name" value="Rossmann-like_a/b/a_fold"/>
</dbReference>
<dbReference type="GO" id="GO:0005737">
    <property type="term" value="C:cytoplasm"/>
    <property type="evidence" value="ECO:0007669"/>
    <property type="project" value="UniProtKB-SubCell"/>
</dbReference>
<evidence type="ECO:0000313" key="9">
    <source>
        <dbReference type="Proteomes" id="UP000519439"/>
    </source>
</evidence>
<comment type="subcellular location">
    <subcellularLocation>
        <location evidence="6">Cytoplasm</location>
    </subcellularLocation>
</comment>
<dbReference type="NCBIfam" id="TIGR02432">
    <property type="entry name" value="lysidine_TilS_N"/>
    <property type="match status" value="1"/>
</dbReference>
<comment type="catalytic activity">
    <reaction evidence="5 6">
        <text>cytidine(34) in tRNA(Ile2) + L-lysine + ATP = lysidine(34) in tRNA(Ile2) + AMP + diphosphate + H(+)</text>
        <dbReference type="Rhea" id="RHEA:43744"/>
        <dbReference type="Rhea" id="RHEA-COMP:10625"/>
        <dbReference type="Rhea" id="RHEA-COMP:10670"/>
        <dbReference type="ChEBI" id="CHEBI:15378"/>
        <dbReference type="ChEBI" id="CHEBI:30616"/>
        <dbReference type="ChEBI" id="CHEBI:32551"/>
        <dbReference type="ChEBI" id="CHEBI:33019"/>
        <dbReference type="ChEBI" id="CHEBI:82748"/>
        <dbReference type="ChEBI" id="CHEBI:83665"/>
        <dbReference type="ChEBI" id="CHEBI:456215"/>
        <dbReference type="EC" id="6.3.4.19"/>
    </reaction>
</comment>
<keyword evidence="4 6" id="KW-0067">ATP-binding</keyword>
<comment type="domain">
    <text evidence="6">The N-terminal region contains the highly conserved SGGXDS motif, predicted to be a P-loop motif involved in ATP binding.</text>
</comment>
<keyword evidence="1 6" id="KW-0436">Ligase</keyword>
<comment type="similarity">
    <text evidence="6">Belongs to the tRNA(Ile)-lysidine synthase family.</text>
</comment>
<dbReference type="SUPFAM" id="SSF52402">
    <property type="entry name" value="Adenine nucleotide alpha hydrolases-like"/>
    <property type="match status" value="1"/>
</dbReference>
<dbReference type="Gene3D" id="3.40.50.620">
    <property type="entry name" value="HUPs"/>
    <property type="match status" value="1"/>
</dbReference>
<dbReference type="PANTHER" id="PTHR43033">
    <property type="entry name" value="TRNA(ILE)-LYSIDINE SYNTHASE-RELATED"/>
    <property type="match status" value="1"/>
</dbReference>
<dbReference type="Proteomes" id="UP000519439">
    <property type="component" value="Unassembled WGS sequence"/>
</dbReference>
<sequence>MKGQAVAAPPPPDDPLSDDGLERLFDSLIQALGIVIAVSGGPDSMALMQCLARWASRHPRPPLFAATVDHGLRPEAADEAAFVAREAAALGLPHRTLPWLGEKPRTGIQEAAREARYRLLVHYAREVGASHLVTAHTLDDQAETVMMRLARGSGLAGLSGMRRETDRQGIRHVRPLLDLPKSVLLDRCRSRGWPFLVDPSNANELYARVRWRRLMPLLAKEGLTAERLARLAGRAALADEALDAKAREALERAEPVAEGGMLSFRAAVLADEPFEIALRVLELALGGEGLGLESRRLHRLEACTERLREAVGRGEALRLTLAGALVRLERSGRVSLGPEPSRRRGR</sequence>
<keyword evidence="2 6" id="KW-0819">tRNA processing</keyword>
<dbReference type="HAMAP" id="MF_01161">
    <property type="entry name" value="tRNA_Ile_lys_synt"/>
    <property type="match status" value="1"/>
</dbReference>
<evidence type="ECO:0000256" key="5">
    <source>
        <dbReference type="ARBA" id="ARBA00048539"/>
    </source>
</evidence>
<feature type="binding site" evidence="6">
    <location>
        <begin position="39"/>
        <end position="44"/>
    </location>
    <ligand>
        <name>ATP</name>
        <dbReference type="ChEBI" id="CHEBI:30616"/>
    </ligand>
</feature>
<organism evidence="8 9">
    <name type="scientific">Microvirga flocculans</name>
    <dbReference type="NCBI Taxonomy" id="217168"/>
    <lineage>
        <taxon>Bacteria</taxon>
        <taxon>Pseudomonadati</taxon>
        <taxon>Pseudomonadota</taxon>
        <taxon>Alphaproteobacteria</taxon>
        <taxon>Hyphomicrobiales</taxon>
        <taxon>Methylobacteriaceae</taxon>
        <taxon>Microvirga</taxon>
    </lineage>
</organism>
<keyword evidence="9" id="KW-1185">Reference proteome</keyword>
<dbReference type="InterPro" id="IPR011063">
    <property type="entry name" value="TilS/TtcA_N"/>
</dbReference>
<evidence type="ECO:0000256" key="2">
    <source>
        <dbReference type="ARBA" id="ARBA00022694"/>
    </source>
</evidence>
<dbReference type="InterPro" id="IPR012795">
    <property type="entry name" value="tRNA_Ile_lys_synt_N"/>
</dbReference>
<evidence type="ECO:0000256" key="6">
    <source>
        <dbReference type="HAMAP-Rule" id="MF_01161"/>
    </source>
</evidence>
<name>A0A7W6N964_9HYPH</name>
<dbReference type="GO" id="GO:0006400">
    <property type="term" value="P:tRNA modification"/>
    <property type="evidence" value="ECO:0007669"/>
    <property type="project" value="UniProtKB-UniRule"/>
</dbReference>
<reference evidence="8 9" key="1">
    <citation type="submission" date="2020-08" db="EMBL/GenBank/DDBJ databases">
        <title>Genomic Encyclopedia of Type Strains, Phase IV (KMG-IV): sequencing the most valuable type-strain genomes for metagenomic binning, comparative biology and taxonomic classification.</title>
        <authorList>
            <person name="Goeker M."/>
        </authorList>
    </citation>
    <scope>NUCLEOTIDE SEQUENCE [LARGE SCALE GENOMIC DNA]</scope>
    <source>
        <strain evidence="8 9">DSM 15743</strain>
    </source>
</reference>
<evidence type="ECO:0000256" key="1">
    <source>
        <dbReference type="ARBA" id="ARBA00022598"/>
    </source>
</evidence>
<accession>A0A7W6N964</accession>
<dbReference type="EMBL" id="JACIDC010000009">
    <property type="protein sequence ID" value="MBB4041148.1"/>
    <property type="molecule type" value="Genomic_DNA"/>
</dbReference>
<dbReference type="RefSeq" id="WP_051435292.1">
    <property type="nucleotide sequence ID" value="NZ_JACIDC010000009.1"/>
</dbReference>
<proteinExistence type="inferred from homology"/>
<gene>
    <name evidence="6" type="primary">tilS</name>
    <name evidence="8" type="ORF">GGR34_002811</name>
</gene>